<dbReference type="InterPro" id="IPR038591">
    <property type="entry name" value="NolW-like_sf"/>
</dbReference>
<evidence type="ECO:0000256" key="2">
    <source>
        <dbReference type="SAM" id="SignalP"/>
    </source>
</evidence>
<dbReference type="AlphaFoldDB" id="A0A2S9JQB0"/>
<gene>
    <name evidence="3" type="ORF">C5750_09730</name>
</gene>
<sequence>MAENITYVGHSAFLMALAAVMVACGTSAATALPEWASKPYNYVLINQDLPGAMKEFGRNLGFPVVLDGQVRGQIRGQVKAQTAGQFLDELAQGNGVNWYFDGAILHISSSDEFKTQVIELGRLTGDAVLQEMKRMGLYDERFSITYSKNAAALRVSGPPSYIAVTREVISTIQPPPATDDDPRVRVFRGRGSTVDETVELQTARKRTDAPAAQPKTVLTKTTN</sequence>
<feature type="region of interest" description="Disordered" evidence="1">
    <location>
        <begin position="204"/>
        <end position="223"/>
    </location>
</feature>
<proteinExistence type="predicted"/>
<dbReference type="OrthoDB" id="9775455at2"/>
<keyword evidence="4" id="KW-1185">Reference proteome</keyword>
<reference evidence="3 4" key="1">
    <citation type="submission" date="2018-02" db="EMBL/GenBank/DDBJ databases">
        <title>The draft genome of Phyllobacterium myrsinacearum DSM5892.</title>
        <authorList>
            <person name="Li L."/>
            <person name="Liu L."/>
            <person name="Zhang X."/>
            <person name="Wang T."/>
        </authorList>
    </citation>
    <scope>NUCLEOTIDE SEQUENCE [LARGE SCALE GENOMIC DNA]</scope>
    <source>
        <strain evidence="3 4">DSM 5892</strain>
    </source>
</reference>
<dbReference type="RefSeq" id="WP_105733655.1">
    <property type="nucleotide sequence ID" value="NZ_PVBT01000002.1"/>
</dbReference>
<name>A0A2S9JQB0_9HYPH</name>
<feature type="signal peptide" evidence="2">
    <location>
        <begin position="1"/>
        <end position="31"/>
    </location>
</feature>
<comment type="caution">
    <text evidence="3">The sequence shown here is derived from an EMBL/GenBank/DDBJ whole genome shotgun (WGS) entry which is preliminary data.</text>
</comment>
<keyword evidence="2" id="KW-0732">Signal</keyword>
<evidence type="ECO:0000256" key="1">
    <source>
        <dbReference type="SAM" id="MobiDB-lite"/>
    </source>
</evidence>
<evidence type="ECO:0000313" key="4">
    <source>
        <dbReference type="Proteomes" id="UP000238563"/>
    </source>
</evidence>
<dbReference type="Gene3D" id="3.30.1370.120">
    <property type="match status" value="1"/>
</dbReference>
<organism evidence="3 4">
    <name type="scientific">Phyllobacterium myrsinacearum</name>
    <dbReference type="NCBI Taxonomy" id="28101"/>
    <lineage>
        <taxon>Bacteria</taxon>
        <taxon>Pseudomonadati</taxon>
        <taxon>Pseudomonadota</taxon>
        <taxon>Alphaproteobacteria</taxon>
        <taxon>Hyphomicrobiales</taxon>
        <taxon>Phyllobacteriaceae</taxon>
        <taxon>Phyllobacterium</taxon>
    </lineage>
</organism>
<dbReference type="Proteomes" id="UP000238563">
    <property type="component" value="Unassembled WGS sequence"/>
</dbReference>
<dbReference type="Gene3D" id="3.55.50.30">
    <property type="match status" value="1"/>
</dbReference>
<accession>A0A2S9JQB0</accession>
<feature type="chain" id="PRO_5015685624" evidence="2">
    <location>
        <begin position="32"/>
        <end position="223"/>
    </location>
</feature>
<dbReference type="EMBL" id="PVBT01000002">
    <property type="protein sequence ID" value="PRD55426.1"/>
    <property type="molecule type" value="Genomic_DNA"/>
</dbReference>
<protein>
    <submittedName>
        <fullName evidence="3">Type III secretion protein</fullName>
    </submittedName>
</protein>
<evidence type="ECO:0000313" key="3">
    <source>
        <dbReference type="EMBL" id="PRD55426.1"/>
    </source>
</evidence>